<evidence type="ECO:0000313" key="2">
    <source>
        <dbReference type="EMBL" id="CAI65739.1"/>
    </source>
</evidence>
<keyword evidence="1" id="KW-0812">Transmembrane</keyword>
<sequence>MILNFLYCKMYMKMDNKDIAITVLAILNVVTFAVLMYLMVTRNRNTAGGQFGGRPSYVPAGGYLPNYLKTYFTEDMNDRHKREINDIAERLNRRVDPNLRPTLWDYVLEPFSEGLDEAGMRHMRETNKHKNSHL</sequence>
<dbReference type="Proteomes" id="UP000000863">
    <property type="component" value="Segment"/>
</dbReference>
<organismHost>
    <name type="scientific">Emiliania huxleyi</name>
    <name type="common">Coccolithophore</name>
    <name type="synonym">Pontosphaera huxleyi</name>
    <dbReference type="NCBI Taxonomy" id="2903"/>
</organismHost>
<name>Q4A2G7_EHV8U</name>
<feature type="transmembrane region" description="Helical" evidence="1">
    <location>
        <begin position="19"/>
        <end position="40"/>
    </location>
</feature>
<gene>
    <name evidence="2" type="ORF">EhV312</name>
</gene>
<keyword evidence="1" id="KW-0472">Membrane</keyword>
<keyword evidence="3" id="KW-1185">Reference proteome</keyword>
<protein>
    <submittedName>
        <fullName evidence="2">Putative membrane protein</fullName>
    </submittedName>
</protein>
<proteinExistence type="predicted"/>
<dbReference type="EMBL" id="AJ890364">
    <property type="protein sequence ID" value="CAI65739.1"/>
    <property type="molecule type" value="Genomic_DNA"/>
</dbReference>
<keyword evidence="1" id="KW-1133">Transmembrane helix</keyword>
<dbReference type="RefSeq" id="YP_294070.1">
    <property type="nucleotide sequence ID" value="NC_007346.1"/>
</dbReference>
<evidence type="ECO:0000256" key="1">
    <source>
        <dbReference type="SAM" id="Phobius"/>
    </source>
</evidence>
<accession>Q4A2G7</accession>
<evidence type="ECO:0000313" key="3">
    <source>
        <dbReference type="Proteomes" id="UP000000863"/>
    </source>
</evidence>
<dbReference type="GeneID" id="3654962"/>
<dbReference type="KEGG" id="vg:3654962"/>
<organism evidence="2 3">
    <name type="scientific">Emiliania huxleyi virus 86 (isolate United Kingdom/English Channel/1999)</name>
    <name type="common">EhV-86</name>
    <dbReference type="NCBI Taxonomy" id="654925"/>
    <lineage>
        <taxon>Viruses</taxon>
        <taxon>Varidnaviria</taxon>
        <taxon>Bamfordvirae</taxon>
        <taxon>Nucleocytoviricota</taxon>
        <taxon>Megaviricetes</taxon>
        <taxon>Algavirales</taxon>
        <taxon>Phycodnaviridae</taxon>
        <taxon>Coccolithovirus</taxon>
        <taxon>Coccolithovirus huxleyi</taxon>
        <taxon>Emiliania huxleyi virus 86</taxon>
    </lineage>
</organism>
<reference evidence="2 3" key="1">
    <citation type="journal article" date="2005" name="Science">
        <title>Complete genome sequence and lytic phase transcription profile of a Coccolithovirus.</title>
        <authorList>
            <person name="Wilson W.H."/>
            <person name="Schroeder D.C."/>
            <person name="Allen M.J."/>
            <person name="Holden M.T.G."/>
            <person name="Parkhill J."/>
            <person name="Barrell B.G."/>
            <person name="Churcher C."/>
            <person name="Hamlin N."/>
            <person name="Mungall K."/>
            <person name="Norbertczak H."/>
            <person name="Quail M.A."/>
            <person name="Price C."/>
            <person name="Rabbinowitsch E."/>
            <person name="Walker D."/>
            <person name="Craigon M."/>
            <person name="Roy D."/>
            <person name="Ghazal P."/>
        </authorList>
    </citation>
    <scope>NUCLEOTIDE SEQUENCE [LARGE SCALE GENOMIC DNA]</scope>
    <source>
        <strain evidence="3">Isolate United Kingdom/English Channel/1999</strain>
    </source>
</reference>